<dbReference type="Pfam" id="PF14907">
    <property type="entry name" value="NTP_transf_5"/>
    <property type="match status" value="1"/>
</dbReference>
<reference evidence="1" key="2">
    <citation type="submission" date="2021-04" db="EMBL/GenBank/DDBJ databases">
        <authorList>
            <person name="Gilroy R."/>
        </authorList>
    </citation>
    <scope>NUCLEOTIDE SEQUENCE</scope>
    <source>
        <strain evidence="1">B3-3758</strain>
    </source>
</reference>
<reference evidence="1" key="1">
    <citation type="journal article" date="2021" name="PeerJ">
        <title>Extensive microbial diversity within the chicken gut microbiome revealed by metagenomics and culture.</title>
        <authorList>
            <person name="Gilroy R."/>
            <person name="Ravi A."/>
            <person name="Getino M."/>
            <person name="Pursley I."/>
            <person name="Horton D.L."/>
            <person name="Alikhan N.F."/>
            <person name="Baker D."/>
            <person name="Gharbi K."/>
            <person name="Hall N."/>
            <person name="Watson M."/>
            <person name="Adriaenssens E.M."/>
            <person name="Foster-Nyarko E."/>
            <person name="Jarju S."/>
            <person name="Secka A."/>
            <person name="Antonio M."/>
            <person name="Oren A."/>
            <person name="Chaudhuri R.R."/>
            <person name="La Ragione R."/>
            <person name="Hildebrand F."/>
            <person name="Pallen M.J."/>
        </authorList>
    </citation>
    <scope>NUCLEOTIDE SEQUENCE</scope>
    <source>
        <strain evidence="1">B3-3758</strain>
    </source>
</reference>
<organism evidence="1 2">
    <name type="scientific">Candidatus Bacteroides intestinipullorum</name>
    <dbReference type="NCBI Taxonomy" id="2838471"/>
    <lineage>
        <taxon>Bacteria</taxon>
        <taxon>Pseudomonadati</taxon>
        <taxon>Bacteroidota</taxon>
        <taxon>Bacteroidia</taxon>
        <taxon>Bacteroidales</taxon>
        <taxon>Bacteroidaceae</taxon>
        <taxon>Bacteroides</taxon>
    </lineage>
</organism>
<accession>A0A9E2KGG8</accession>
<gene>
    <name evidence="1" type="ORF">H9791_07760</name>
</gene>
<name>A0A9E2KGG8_9BACE</name>
<evidence type="ECO:0000313" key="2">
    <source>
        <dbReference type="Proteomes" id="UP000824236"/>
    </source>
</evidence>
<protein>
    <submittedName>
        <fullName evidence="1">Nucleotidyltransferase family protein</fullName>
    </submittedName>
</protein>
<comment type="caution">
    <text evidence="1">The sequence shown here is derived from an EMBL/GenBank/DDBJ whole genome shotgun (WGS) entry which is preliminary data.</text>
</comment>
<sequence length="355" mass="41588">MKNQDLKRMKAQQPSSDDARLRYFFYFLRLGLWGKSSEKEEDVSLEENDWGWLFALSREQAVSGVWIDGVSQTACRPSEALWTQYIFHLLHIERTNVLLAKAEKAWLDRLATRGIEAEVFKGSSVACWYRKPQYRSYGDIDLVVRRGWERVEAFLMEEGYIYHPCFVVQDGKVVVELHPRRERVYNPLLNARLQRMLATDPSGMELYVACLLLHLRRHMLGYGIGLKQVCDVAVMLHRAPLDERKLAEVLRRLHLVRFSRALFGFIETHLGEGFCFPFPPLHNRATQLLGNIVLHDGYRLKMERENLSAGKHQAWKRIGSNACFWLIRSVRLWRLMPGEAFFFLVQKTMSRLWTI</sequence>
<evidence type="ECO:0000313" key="1">
    <source>
        <dbReference type="EMBL" id="MBU3814388.1"/>
    </source>
</evidence>
<proteinExistence type="predicted"/>
<dbReference type="Proteomes" id="UP000824236">
    <property type="component" value="Unassembled WGS sequence"/>
</dbReference>
<dbReference type="InterPro" id="IPR039498">
    <property type="entry name" value="NTP_transf_5"/>
</dbReference>
<dbReference type="AlphaFoldDB" id="A0A9E2KGG8"/>
<dbReference type="EMBL" id="JAHLFO010000110">
    <property type="protein sequence ID" value="MBU3814388.1"/>
    <property type="molecule type" value="Genomic_DNA"/>
</dbReference>